<evidence type="ECO:0000259" key="1">
    <source>
        <dbReference type="Pfam" id="PF13480"/>
    </source>
</evidence>
<dbReference type="Proteomes" id="UP001596012">
    <property type="component" value="Unassembled WGS sequence"/>
</dbReference>
<dbReference type="Gene3D" id="3.40.630.30">
    <property type="match status" value="1"/>
</dbReference>
<comment type="caution">
    <text evidence="2">The sequence shown here is derived from an EMBL/GenBank/DDBJ whole genome shotgun (WGS) entry which is preliminary data.</text>
</comment>
<dbReference type="Pfam" id="PF13480">
    <property type="entry name" value="Acetyltransf_6"/>
    <property type="match status" value="1"/>
</dbReference>
<dbReference type="SUPFAM" id="SSF55729">
    <property type="entry name" value="Acyl-CoA N-acyltransferases (Nat)"/>
    <property type="match status" value="1"/>
</dbReference>
<feature type="domain" description="BioF2-like acetyltransferase" evidence="1">
    <location>
        <begin position="159"/>
        <end position="297"/>
    </location>
</feature>
<dbReference type="EMBL" id="JBHSFG010000124">
    <property type="protein sequence ID" value="MFC4472678.1"/>
    <property type="molecule type" value="Genomic_DNA"/>
</dbReference>
<proteinExistence type="predicted"/>
<organism evidence="2 3">
    <name type="scientific">Streptomyces xiangluensis</name>
    <dbReference type="NCBI Taxonomy" id="2665720"/>
    <lineage>
        <taxon>Bacteria</taxon>
        <taxon>Bacillati</taxon>
        <taxon>Actinomycetota</taxon>
        <taxon>Actinomycetes</taxon>
        <taxon>Kitasatosporales</taxon>
        <taxon>Streptomycetaceae</taxon>
        <taxon>Streptomyces</taxon>
    </lineage>
</organism>
<dbReference type="InterPro" id="IPR016181">
    <property type="entry name" value="Acyl_CoA_acyltransferase"/>
</dbReference>
<protein>
    <submittedName>
        <fullName evidence="2">GNAT family N-acetyltransferase</fullName>
    </submittedName>
</protein>
<gene>
    <name evidence="2" type="ORF">ACFPH6_50900</name>
</gene>
<accession>A0ABV8Z5D6</accession>
<evidence type="ECO:0000313" key="2">
    <source>
        <dbReference type="EMBL" id="MFC4472678.1"/>
    </source>
</evidence>
<evidence type="ECO:0000313" key="3">
    <source>
        <dbReference type="Proteomes" id="UP001596012"/>
    </source>
</evidence>
<keyword evidence="3" id="KW-1185">Reference proteome</keyword>
<name>A0ABV8Z5D6_9ACTN</name>
<dbReference type="RefSeq" id="WP_386356880.1">
    <property type="nucleotide sequence ID" value="NZ_JBHSFG010000124.1"/>
</dbReference>
<dbReference type="InterPro" id="IPR038740">
    <property type="entry name" value="BioF2-like_GNAT_dom"/>
</dbReference>
<reference evidence="3" key="1">
    <citation type="journal article" date="2019" name="Int. J. Syst. Evol. Microbiol.">
        <title>The Global Catalogue of Microorganisms (GCM) 10K type strain sequencing project: providing services to taxonomists for standard genome sequencing and annotation.</title>
        <authorList>
            <consortium name="The Broad Institute Genomics Platform"/>
            <consortium name="The Broad Institute Genome Sequencing Center for Infectious Disease"/>
            <person name="Wu L."/>
            <person name="Ma J."/>
        </authorList>
    </citation>
    <scope>NUCLEOTIDE SEQUENCE [LARGE SCALE GENOMIC DNA]</scope>
    <source>
        <strain evidence="3">DT43</strain>
    </source>
</reference>
<sequence>MQVTVVAPGELGAAHLAAWRAMQDADPELASPFLAPEFVRAVGHQRPAARVAVLSDGQRPVGFFPFERHWLGLGLPIGSGLCDRQGLIHAPDLAWDPAALLRACRLQLWRYDHLTAGQAPFETLGVHHMVSPVIELGHGFDSYFASLRSKSLRGTKRLLDKERRLSRRIGEVRLAFDDSAPEALEALMRCKSAQYRSKGQLDLFSRPWAVALLRELLRSRAANCTGTLSVLYAGERPVAWHFGLRSRRVLQYWFPAYDPDVAPFSPGILLLLKMAEAAASLGIHHIDLGKGAEPYKQQLKTGDHRVAEGWVRRPTVAATMRRAQAEAATKARVAVADNPALRRAALFTLNAFPSLRKSW</sequence>